<evidence type="ECO:0000256" key="9">
    <source>
        <dbReference type="ARBA" id="ARBA00023128"/>
    </source>
</evidence>
<evidence type="ECO:0000256" key="7">
    <source>
        <dbReference type="ARBA" id="ARBA00023002"/>
    </source>
</evidence>
<dbReference type="EC" id="4.4.1.20" evidence="16"/>
<evidence type="ECO:0000256" key="8">
    <source>
        <dbReference type="ARBA" id="ARBA00023098"/>
    </source>
</evidence>
<keyword evidence="3" id="KW-0808">Transferase</keyword>
<evidence type="ECO:0000313" key="24">
    <source>
        <dbReference type="Proteomes" id="UP000694541"/>
    </source>
</evidence>
<evidence type="ECO:0000256" key="14">
    <source>
        <dbReference type="ARBA" id="ARBA00037884"/>
    </source>
</evidence>
<keyword evidence="10" id="KW-0472">Membrane</keyword>
<evidence type="ECO:0000256" key="10">
    <source>
        <dbReference type="ARBA" id="ARBA00023136"/>
    </source>
</evidence>
<evidence type="ECO:0000256" key="13">
    <source>
        <dbReference type="ARBA" id="ARBA00023288"/>
    </source>
</evidence>
<dbReference type="FunFam" id="1.20.120.550:FF:000004">
    <property type="entry name" value="Microsomal glutathione S-transferase 3"/>
    <property type="match status" value="1"/>
</dbReference>
<dbReference type="Proteomes" id="UP000694541">
    <property type="component" value="Unplaced"/>
</dbReference>
<evidence type="ECO:0000256" key="2">
    <source>
        <dbReference type="ARBA" id="ARBA00010459"/>
    </source>
</evidence>
<evidence type="ECO:0000256" key="1">
    <source>
        <dbReference type="ARBA" id="ARBA00004374"/>
    </source>
</evidence>
<dbReference type="GO" id="GO:0006629">
    <property type="term" value="P:lipid metabolic process"/>
    <property type="evidence" value="ECO:0007669"/>
    <property type="project" value="UniProtKB-KW"/>
</dbReference>
<keyword evidence="7" id="KW-0560">Oxidoreductase</keyword>
<evidence type="ECO:0000256" key="15">
    <source>
        <dbReference type="ARBA" id="ARBA00037916"/>
    </source>
</evidence>
<evidence type="ECO:0000256" key="17">
    <source>
        <dbReference type="ARBA" id="ARBA00043664"/>
    </source>
</evidence>
<reference evidence="23" key="2">
    <citation type="submission" date="2025-09" db="UniProtKB">
        <authorList>
            <consortium name="Ensembl"/>
        </authorList>
    </citation>
    <scope>IDENTIFICATION</scope>
</reference>
<dbReference type="InterPro" id="IPR050997">
    <property type="entry name" value="MAPEG"/>
</dbReference>
<dbReference type="SUPFAM" id="SSF161084">
    <property type="entry name" value="MAPEG domain-like"/>
    <property type="match status" value="1"/>
</dbReference>
<evidence type="ECO:0000256" key="21">
    <source>
        <dbReference type="ARBA" id="ARBA00075145"/>
    </source>
</evidence>
<keyword evidence="6" id="KW-1133">Transmembrane helix</keyword>
<comment type="catalytic activity">
    <reaction evidence="17">
        <text>(5S)-hydroperoxy-(6E,8Z,11Z,14Z)-eicosatetraenoate + 2 glutathione = (5S)-hydroxy-(6E,8Z,11Z,14Z)-eicosatetraenoate + glutathione disulfide + H2O</text>
        <dbReference type="Rhea" id="RHEA:48620"/>
        <dbReference type="ChEBI" id="CHEBI:15377"/>
        <dbReference type="ChEBI" id="CHEBI:57450"/>
        <dbReference type="ChEBI" id="CHEBI:57925"/>
        <dbReference type="ChEBI" id="CHEBI:58297"/>
        <dbReference type="ChEBI" id="CHEBI:90632"/>
    </reaction>
    <physiologicalReaction direction="left-to-right" evidence="17">
        <dbReference type="Rhea" id="RHEA:48621"/>
    </physiologicalReaction>
</comment>
<evidence type="ECO:0000256" key="18">
    <source>
        <dbReference type="ARBA" id="ARBA00049298"/>
    </source>
</evidence>
<dbReference type="AlphaFoldDB" id="A0A8B9MZP3"/>
<accession>A0A8B9MZP3</accession>
<keyword evidence="11" id="KW-0564">Palmitate</keyword>
<dbReference type="GO" id="GO:0004464">
    <property type="term" value="F:leukotriene-C4 synthase activity"/>
    <property type="evidence" value="ECO:0007669"/>
    <property type="project" value="UniProtKB-EC"/>
</dbReference>
<evidence type="ECO:0000256" key="12">
    <source>
        <dbReference type="ARBA" id="ARBA00023239"/>
    </source>
</evidence>
<keyword evidence="12" id="KW-0456">Lyase</keyword>
<evidence type="ECO:0000256" key="22">
    <source>
        <dbReference type="ARBA" id="ARBA00076908"/>
    </source>
</evidence>
<evidence type="ECO:0000256" key="3">
    <source>
        <dbReference type="ARBA" id="ARBA00022679"/>
    </source>
</evidence>
<evidence type="ECO:0000256" key="19">
    <source>
        <dbReference type="ARBA" id="ARBA00051411"/>
    </source>
</evidence>
<keyword evidence="24" id="KW-1185">Reference proteome</keyword>
<dbReference type="GO" id="GO:0005635">
    <property type="term" value="C:nuclear envelope"/>
    <property type="evidence" value="ECO:0007669"/>
    <property type="project" value="TreeGrafter"/>
</dbReference>
<dbReference type="GO" id="GO:0006691">
    <property type="term" value="P:leukotriene metabolic process"/>
    <property type="evidence" value="ECO:0007669"/>
    <property type="project" value="UniProtKB-ARBA"/>
</dbReference>
<comment type="catalytic activity">
    <reaction evidence="18">
        <text>leukotriene C4 = leukotriene A4 + glutathione</text>
        <dbReference type="Rhea" id="RHEA:17617"/>
        <dbReference type="ChEBI" id="CHEBI:57463"/>
        <dbReference type="ChEBI" id="CHEBI:57925"/>
        <dbReference type="ChEBI" id="CHEBI:57973"/>
        <dbReference type="EC" id="4.4.1.20"/>
    </reaction>
    <physiologicalReaction direction="right-to-left" evidence="18">
        <dbReference type="Rhea" id="RHEA:17619"/>
    </physiologicalReaction>
</comment>
<evidence type="ECO:0000256" key="5">
    <source>
        <dbReference type="ARBA" id="ARBA00022787"/>
    </source>
</evidence>
<dbReference type="Ensembl" id="ENSANIT00000016167.1">
    <property type="protein sequence ID" value="ENSANIP00000015624.1"/>
    <property type="gene ID" value="ENSANIG00000010635.1"/>
</dbReference>
<dbReference type="GO" id="GO:0005741">
    <property type="term" value="C:mitochondrial outer membrane"/>
    <property type="evidence" value="ECO:0007669"/>
    <property type="project" value="UniProtKB-SubCell"/>
</dbReference>
<keyword evidence="8" id="KW-0443">Lipid metabolism</keyword>
<keyword evidence="9" id="KW-0496">Mitochondrion</keyword>
<evidence type="ECO:0000256" key="16">
    <source>
        <dbReference type="ARBA" id="ARBA00039056"/>
    </source>
</evidence>
<dbReference type="GO" id="GO:0004602">
    <property type="term" value="F:glutathione peroxidase activity"/>
    <property type="evidence" value="ECO:0007669"/>
    <property type="project" value="TreeGrafter"/>
</dbReference>
<dbReference type="Gene3D" id="1.20.120.550">
    <property type="entry name" value="Membrane associated eicosanoid/glutathione metabolism-like domain"/>
    <property type="match status" value="1"/>
</dbReference>
<comment type="similarity">
    <text evidence="2">Belongs to the MAPEG family.</text>
</comment>
<comment type="catalytic activity">
    <reaction evidence="19">
        <text>15-deoxy-Delta(12,14)-prostaglandin J2 + glutathione = 15-deoxy-Delta(12,14)-prostaglandin J2-S-(R)-glutathione</text>
        <dbReference type="Rhea" id="RHEA:75963"/>
        <dbReference type="ChEBI" id="CHEBI:57925"/>
        <dbReference type="ChEBI" id="CHEBI:85236"/>
        <dbReference type="ChEBI" id="CHEBI:194498"/>
    </reaction>
    <physiologicalReaction direction="left-to-right" evidence="19">
        <dbReference type="Rhea" id="RHEA:75964"/>
    </physiologicalReaction>
</comment>
<keyword evidence="4" id="KW-0812">Transmembrane</keyword>
<evidence type="ECO:0000256" key="4">
    <source>
        <dbReference type="ARBA" id="ARBA00022692"/>
    </source>
</evidence>
<comment type="subcellular location">
    <subcellularLocation>
        <location evidence="1">Mitochondrion outer membrane</location>
        <topology evidence="1">Multi-pass membrane protein</topology>
    </subcellularLocation>
</comment>
<keyword evidence="13" id="KW-0449">Lipoprotein</keyword>
<proteinExistence type="inferred from homology"/>
<dbReference type="GO" id="GO:0005783">
    <property type="term" value="C:endoplasmic reticulum"/>
    <property type="evidence" value="ECO:0007669"/>
    <property type="project" value="TreeGrafter"/>
</dbReference>
<dbReference type="PANTHER" id="PTHR10250:SF26">
    <property type="entry name" value="GLUTATHIONE S-TRANSFERASE 3, MITOCHONDRIAL"/>
    <property type="match status" value="1"/>
</dbReference>
<name>A0A8B9MZP3_9AVES</name>
<organism evidence="23 24">
    <name type="scientific">Accipiter nisus</name>
    <name type="common">Eurasian sparrowhawk</name>
    <dbReference type="NCBI Taxonomy" id="211598"/>
    <lineage>
        <taxon>Eukaryota</taxon>
        <taxon>Metazoa</taxon>
        <taxon>Chordata</taxon>
        <taxon>Craniata</taxon>
        <taxon>Vertebrata</taxon>
        <taxon>Euteleostomi</taxon>
        <taxon>Archelosauria</taxon>
        <taxon>Archosauria</taxon>
        <taxon>Dinosauria</taxon>
        <taxon>Saurischia</taxon>
        <taxon>Theropoda</taxon>
        <taxon>Coelurosauria</taxon>
        <taxon>Aves</taxon>
        <taxon>Neognathae</taxon>
        <taxon>Neoaves</taxon>
        <taxon>Telluraves</taxon>
        <taxon>Accipitrimorphae</taxon>
        <taxon>Accipitriformes</taxon>
        <taxon>Accipitridae</taxon>
        <taxon>Accipitrinae</taxon>
        <taxon>Accipiter</taxon>
    </lineage>
</organism>
<evidence type="ECO:0000256" key="6">
    <source>
        <dbReference type="ARBA" id="ARBA00022989"/>
    </source>
</evidence>
<dbReference type="GO" id="GO:0004364">
    <property type="term" value="F:glutathione transferase activity"/>
    <property type="evidence" value="ECO:0007669"/>
    <property type="project" value="TreeGrafter"/>
</dbReference>
<protein>
    <recommendedName>
        <fullName evidence="20">Glutathione S-transferase 3, mitochondrial</fullName>
        <ecNumber evidence="16">4.4.1.20</ecNumber>
    </recommendedName>
    <alternativeName>
        <fullName evidence="21">Glutathione peroxidase MGST3</fullName>
    </alternativeName>
    <alternativeName>
        <fullName evidence="22">LTC4 synthase MGST3</fullName>
    </alternativeName>
</protein>
<keyword evidence="5" id="KW-1000">Mitochondrion outer membrane</keyword>
<dbReference type="InterPro" id="IPR023352">
    <property type="entry name" value="MAPEG-like_dom_sf"/>
</dbReference>
<evidence type="ECO:0000256" key="20">
    <source>
        <dbReference type="ARBA" id="ARBA00069748"/>
    </source>
</evidence>
<reference evidence="23" key="1">
    <citation type="submission" date="2025-08" db="UniProtKB">
        <authorList>
            <consortium name="Ensembl"/>
        </authorList>
    </citation>
    <scope>IDENTIFICATION</scope>
</reference>
<sequence>MACRGCCATRLQAQTFLCSFPQVTGGSDKQGWAQGQPRACAADLGYLLGGIPLLPDCSGSSGSGLGQAVISTKHLWVTGSNLPTQVSLASTRAALGSLGSAAAGHAPHCWRTGSQAQTALAHTLLLVCCFFWQYPTMYSTDPEHGRIFNCIQRAHQNTLEVYPAFLFFLATGGVYHPRIATGLGLTWILGRILYAHGYYTGDPKNRRRGAIGSVALIGLVGTGVYSACQHLGWICQD</sequence>
<comment type="pathway">
    <text evidence="14">Lipid metabolism; leukotriene C4 biosynthesis.</text>
</comment>
<dbReference type="PANTHER" id="PTHR10250">
    <property type="entry name" value="MICROSOMAL GLUTATHIONE S-TRANSFERASE"/>
    <property type="match status" value="1"/>
</dbReference>
<evidence type="ECO:0000313" key="23">
    <source>
        <dbReference type="Ensembl" id="ENSANIP00000015624.1"/>
    </source>
</evidence>
<dbReference type="InterPro" id="IPR001129">
    <property type="entry name" value="Membr-assoc_MAPEG"/>
</dbReference>
<evidence type="ECO:0000256" key="11">
    <source>
        <dbReference type="ARBA" id="ARBA00023139"/>
    </source>
</evidence>
<comment type="pathway">
    <text evidence="15">Lipid metabolism; arachidonate metabolism.</text>
</comment>
<dbReference type="Pfam" id="PF01124">
    <property type="entry name" value="MAPEG"/>
    <property type="match status" value="1"/>
</dbReference>